<reference evidence="1 2" key="1">
    <citation type="journal article" date="2019" name="Genome Biol. Evol.">
        <title>Insights into the evolution of the New World diploid cottons (Gossypium, subgenus Houzingenia) based on genome sequencing.</title>
        <authorList>
            <person name="Grover C.E."/>
            <person name="Arick M.A. 2nd"/>
            <person name="Thrash A."/>
            <person name="Conover J.L."/>
            <person name="Sanders W.S."/>
            <person name="Peterson D.G."/>
            <person name="Frelichowski J.E."/>
            <person name="Scheffler J.A."/>
            <person name="Scheffler B.E."/>
            <person name="Wendel J.F."/>
        </authorList>
    </citation>
    <scope>NUCLEOTIDE SEQUENCE [LARGE SCALE GENOMIC DNA]</scope>
    <source>
        <strain evidence="1">157</strain>
        <tissue evidence="1">Leaf</tissue>
    </source>
</reference>
<dbReference type="Proteomes" id="UP000593572">
    <property type="component" value="Unassembled WGS sequence"/>
</dbReference>
<protein>
    <submittedName>
        <fullName evidence="1">Uncharacterized protein</fullName>
    </submittedName>
</protein>
<name>A0A7J8MUR3_9ROSI</name>
<dbReference type="EMBL" id="JABEZX010000010">
    <property type="protein sequence ID" value="MBA0568354.1"/>
    <property type="molecule type" value="Genomic_DNA"/>
</dbReference>
<organism evidence="1 2">
    <name type="scientific">Gossypium lobatum</name>
    <dbReference type="NCBI Taxonomy" id="34289"/>
    <lineage>
        <taxon>Eukaryota</taxon>
        <taxon>Viridiplantae</taxon>
        <taxon>Streptophyta</taxon>
        <taxon>Embryophyta</taxon>
        <taxon>Tracheophyta</taxon>
        <taxon>Spermatophyta</taxon>
        <taxon>Magnoliopsida</taxon>
        <taxon>eudicotyledons</taxon>
        <taxon>Gunneridae</taxon>
        <taxon>Pentapetalae</taxon>
        <taxon>rosids</taxon>
        <taxon>malvids</taxon>
        <taxon>Malvales</taxon>
        <taxon>Malvaceae</taxon>
        <taxon>Malvoideae</taxon>
        <taxon>Gossypium</taxon>
    </lineage>
</organism>
<dbReference type="AlphaFoldDB" id="A0A7J8MUR3"/>
<feature type="non-terminal residue" evidence="1">
    <location>
        <position position="169"/>
    </location>
</feature>
<keyword evidence="2" id="KW-1185">Reference proteome</keyword>
<proteinExistence type="predicted"/>
<sequence>EVATEREWTNFCSLPEEPIITHVVKEFYPALKEKEEIRPFYEMRSFVKVRGVNVLPTTDVSTINLIHAIIAYGILQKKQICIGTWIYRNKVEFPINLEKGIFIPHLITELCKRAGVPIERLDKMMNPLKKPLGYNIYMLDRLHPYGVAKNLIIGDPNHGSMCEERIGVK</sequence>
<evidence type="ECO:0000313" key="1">
    <source>
        <dbReference type="EMBL" id="MBA0568354.1"/>
    </source>
</evidence>
<accession>A0A7J8MUR3</accession>
<feature type="non-terminal residue" evidence="1">
    <location>
        <position position="1"/>
    </location>
</feature>
<comment type="caution">
    <text evidence="1">The sequence shown here is derived from an EMBL/GenBank/DDBJ whole genome shotgun (WGS) entry which is preliminary data.</text>
</comment>
<evidence type="ECO:0000313" key="2">
    <source>
        <dbReference type="Proteomes" id="UP000593572"/>
    </source>
</evidence>
<gene>
    <name evidence="1" type="ORF">Golob_005853</name>
</gene>